<keyword evidence="6 8" id="KW-1133">Transmembrane helix</keyword>
<dbReference type="InterPro" id="IPR011606">
    <property type="entry name" value="Brnchd-chn_aa_trnsp_permease"/>
</dbReference>
<keyword evidence="3" id="KW-0813">Transport</keyword>
<dbReference type="PANTHER" id="PTHR34979:SF1">
    <property type="entry name" value="INNER MEMBRANE PROTEIN YGAZ"/>
    <property type="match status" value="1"/>
</dbReference>
<evidence type="ECO:0000313" key="9">
    <source>
        <dbReference type="EMBL" id="KLT83322.1"/>
    </source>
</evidence>
<evidence type="ECO:0000256" key="1">
    <source>
        <dbReference type="ARBA" id="ARBA00004651"/>
    </source>
</evidence>
<feature type="transmembrane region" description="Helical" evidence="8">
    <location>
        <begin position="70"/>
        <end position="101"/>
    </location>
</feature>
<name>A0A0J0ZLR7_ACIBA</name>
<protein>
    <submittedName>
        <fullName evidence="9">Putative azaleucine resistance protein AzlC</fullName>
    </submittedName>
</protein>
<feature type="transmembrane region" description="Helical" evidence="8">
    <location>
        <begin position="211"/>
        <end position="237"/>
    </location>
</feature>
<reference evidence="9 10" key="1">
    <citation type="submission" date="2014-07" db="EMBL/GenBank/DDBJ databases">
        <authorList>
            <person name="Harkins D.M."/>
            <person name="Lesho E."/>
            <person name="Waterman P.E."/>
            <person name="Chan A."/>
            <person name="Fouts D.E."/>
        </authorList>
    </citation>
    <scope>NUCLEOTIDE SEQUENCE [LARGE SCALE GENOMIC DNA]</scope>
    <source>
        <strain evidence="9 10">MRSN 3527</strain>
    </source>
</reference>
<gene>
    <name evidence="9" type="ORF">T630_3859</name>
</gene>
<organism evidence="9 10">
    <name type="scientific">Acinetobacter baumannii MRSN 3527</name>
    <dbReference type="NCBI Taxonomy" id="1409923"/>
    <lineage>
        <taxon>Bacteria</taxon>
        <taxon>Pseudomonadati</taxon>
        <taxon>Pseudomonadota</taxon>
        <taxon>Gammaproteobacteria</taxon>
        <taxon>Moraxellales</taxon>
        <taxon>Moraxellaceae</taxon>
        <taxon>Acinetobacter</taxon>
        <taxon>Acinetobacter calcoaceticus/baumannii complex</taxon>
    </lineage>
</organism>
<evidence type="ECO:0000313" key="10">
    <source>
        <dbReference type="Proteomes" id="UP000036122"/>
    </source>
</evidence>
<feature type="transmembrane region" description="Helical" evidence="8">
    <location>
        <begin position="181"/>
        <end position="199"/>
    </location>
</feature>
<comment type="caution">
    <text evidence="9">The sequence shown here is derived from an EMBL/GenBank/DDBJ whole genome shotgun (WGS) entry which is preliminary data.</text>
</comment>
<dbReference type="EMBL" id="JPHZ01000039">
    <property type="protein sequence ID" value="KLT83322.1"/>
    <property type="molecule type" value="Genomic_DNA"/>
</dbReference>
<keyword evidence="5 8" id="KW-0812">Transmembrane</keyword>
<evidence type="ECO:0000256" key="2">
    <source>
        <dbReference type="ARBA" id="ARBA00010735"/>
    </source>
</evidence>
<comment type="similarity">
    <text evidence="2">Belongs to the AzlC family.</text>
</comment>
<sequence>MTKQSDLFIIMENRSLYHAMTTYALIKKLSKDTTRSIFFVCLATSVVGMSLGSLAASYGLALWIPLCLSIFVLAGTAEFIFIGFLAVGGSPIAAAIAGLLVNLRHLPFGIAVNELIRGKFSQYFGSHIMNDESVLFGMAQPDFETKKAAYWLCGIGIMLSWPLGVTAGYFIGSAIPDPKTFGLDAIFPAILIALTFSALKNKVTRKAAFAGSTLALITTPFLASGLPILISLFGLIWGRKK</sequence>
<dbReference type="Pfam" id="PF03591">
    <property type="entry name" value="AzlC"/>
    <property type="match status" value="1"/>
</dbReference>
<evidence type="ECO:0000256" key="8">
    <source>
        <dbReference type="SAM" id="Phobius"/>
    </source>
</evidence>
<evidence type="ECO:0000256" key="3">
    <source>
        <dbReference type="ARBA" id="ARBA00022448"/>
    </source>
</evidence>
<feature type="transmembrane region" description="Helical" evidence="8">
    <location>
        <begin position="37"/>
        <end position="64"/>
    </location>
</feature>
<keyword evidence="7 8" id="KW-0472">Membrane</keyword>
<evidence type="ECO:0000256" key="4">
    <source>
        <dbReference type="ARBA" id="ARBA00022475"/>
    </source>
</evidence>
<dbReference type="GO" id="GO:1903785">
    <property type="term" value="P:L-valine transmembrane transport"/>
    <property type="evidence" value="ECO:0007669"/>
    <property type="project" value="TreeGrafter"/>
</dbReference>
<evidence type="ECO:0000256" key="6">
    <source>
        <dbReference type="ARBA" id="ARBA00022989"/>
    </source>
</evidence>
<evidence type="ECO:0000256" key="7">
    <source>
        <dbReference type="ARBA" id="ARBA00023136"/>
    </source>
</evidence>
<evidence type="ECO:0000256" key="5">
    <source>
        <dbReference type="ARBA" id="ARBA00022692"/>
    </source>
</evidence>
<dbReference type="AlphaFoldDB" id="A0A0J0ZLR7"/>
<accession>A0A0J0ZLR7</accession>
<dbReference type="Proteomes" id="UP000036122">
    <property type="component" value="Unassembled WGS sequence"/>
</dbReference>
<feature type="transmembrane region" description="Helical" evidence="8">
    <location>
        <begin position="148"/>
        <end position="175"/>
    </location>
</feature>
<dbReference type="PANTHER" id="PTHR34979">
    <property type="entry name" value="INNER MEMBRANE PROTEIN YGAZ"/>
    <property type="match status" value="1"/>
</dbReference>
<comment type="subcellular location">
    <subcellularLocation>
        <location evidence="1">Cell membrane</location>
        <topology evidence="1">Multi-pass membrane protein</topology>
    </subcellularLocation>
</comment>
<keyword evidence="4" id="KW-1003">Cell membrane</keyword>
<dbReference type="GO" id="GO:0005886">
    <property type="term" value="C:plasma membrane"/>
    <property type="evidence" value="ECO:0007669"/>
    <property type="project" value="UniProtKB-SubCell"/>
</dbReference>
<proteinExistence type="inferred from homology"/>
<dbReference type="PATRIC" id="fig|1409923.3.peg.1346"/>